<accession>A0A9P7VL43</accession>
<name>A0A9P7VL43_9AGAR</name>
<gene>
    <name evidence="1" type="ORF">BT62DRAFT_935841</name>
</gene>
<dbReference type="RefSeq" id="XP_043036040.1">
    <property type="nucleotide sequence ID" value="XM_043187021.1"/>
</dbReference>
<proteinExistence type="predicted"/>
<dbReference type="GeneID" id="66109318"/>
<dbReference type="OrthoDB" id="10391511at2759"/>
<comment type="caution">
    <text evidence="1">The sequence shown here is derived from an EMBL/GenBank/DDBJ whole genome shotgun (WGS) entry which is preliminary data.</text>
</comment>
<protein>
    <submittedName>
        <fullName evidence="1">Uncharacterized protein</fullName>
    </submittedName>
</protein>
<organism evidence="1 2">
    <name type="scientific">Guyanagaster necrorhizus</name>
    <dbReference type="NCBI Taxonomy" id="856835"/>
    <lineage>
        <taxon>Eukaryota</taxon>
        <taxon>Fungi</taxon>
        <taxon>Dikarya</taxon>
        <taxon>Basidiomycota</taxon>
        <taxon>Agaricomycotina</taxon>
        <taxon>Agaricomycetes</taxon>
        <taxon>Agaricomycetidae</taxon>
        <taxon>Agaricales</taxon>
        <taxon>Marasmiineae</taxon>
        <taxon>Physalacriaceae</taxon>
        <taxon>Guyanagaster</taxon>
    </lineage>
</organism>
<reference evidence="1" key="1">
    <citation type="submission" date="2020-11" db="EMBL/GenBank/DDBJ databases">
        <title>Adaptations for nitrogen fixation in a non-lichenized fungal sporocarp promotes dispersal by wood-feeding termites.</title>
        <authorList>
            <consortium name="DOE Joint Genome Institute"/>
            <person name="Koch R.A."/>
            <person name="Yoon G."/>
            <person name="Arayal U."/>
            <person name="Lail K."/>
            <person name="Amirebrahimi M."/>
            <person name="Labutti K."/>
            <person name="Lipzen A."/>
            <person name="Riley R."/>
            <person name="Barry K."/>
            <person name="Henrissat B."/>
            <person name="Grigoriev I.V."/>
            <person name="Herr J.R."/>
            <person name="Aime M.C."/>
        </authorList>
    </citation>
    <scope>NUCLEOTIDE SEQUENCE</scope>
    <source>
        <strain evidence="1">MCA 3950</strain>
    </source>
</reference>
<keyword evidence="2" id="KW-1185">Reference proteome</keyword>
<evidence type="ECO:0000313" key="2">
    <source>
        <dbReference type="Proteomes" id="UP000812287"/>
    </source>
</evidence>
<dbReference type="Proteomes" id="UP000812287">
    <property type="component" value="Unassembled WGS sequence"/>
</dbReference>
<dbReference type="EMBL" id="MU250550">
    <property type="protein sequence ID" value="KAG7442540.1"/>
    <property type="molecule type" value="Genomic_DNA"/>
</dbReference>
<sequence length="109" mass="12889">MKQRLSFRYIIRDTFALVTTSFFNYMPGRPEIDSNTGRRLLGVDEWVDTITMRPKSVRCLGCNDRILFTRKDFDVRMWQTHRDSCKGIDDMMKKAIVKELIMLANDAEF</sequence>
<evidence type="ECO:0000313" key="1">
    <source>
        <dbReference type="EMBL" id="KAG7442540.1"/>
    </source>
</evidence>
<dbReference type="AlphaFoldDB" id="A0A9P7VL43"/>